<protein>
    <submittedName>
        <fullName evidence="1">Uncharacterized protein</fullName>
    </submittedName>
</protein>
<evidence type="ECO:0000313" key="1">
    <source>
        <dbReference type="EMBL" id="ADZ83589.1"/>
    </source>
</evidence>
<dbReference type="RefSeq" id="WP_013656886.1">
    <property type="nucleotide sequence ID" value="NC_015275.1"/>
</dbReference>
<proteinExistence type="predicted"/>
<gene>
    <name evidence="1" type="ordered locus">Clole_1868</name>
</gene>
<dbReference type="AlphaFoldDB" id="F2JND5"/>
<organism evidence="1 2">
    <name type="scientific">Cellulosilyticum lentocellum (strain ATCC 49066 / DSM 5427 / NCIMB 11756 / RHM5)</name>
    <name type="common">Clostridium lentocellum</name>
    <dbReference type="NCBI Taxonomy" id="642492"/>
    <lineage>
        <taxon>Bacteria</taxon>
        <taxon>Bacillati</taxon>
        <taxon>Bacillota</taxon>
        <taxon>Clostridia</taxon>
        <taxon>Lachnospirales</taxon>
        <taxon>Cellulosilyticaceae</taxon>
        <taxon>Cellulosilyticum</taxon>
    </lineage>
</organism>
<dbReference type="HOGENOM" id="CLU_016888_0_0_9"/>
<keyword evidence="2" id="KW-1185">Reference proteome</keyword>
<dbReference type="KEGG" id="cle:Clole_1868"/>
<accession>F2JND5</accession>
<dbReference type="Proteomes" id="UP000008467">
    <property type="component" value="Chromosome"/>
</dbReference>
<name>F2JND5_CELLD</name>
<sequence length="670" mass="75474">MFTYHLKARRLDLKTVVWDLSALDFFNNVTNRLVSYTLGDSYVYWDATMGYNDSVKYEYIKYRNAAGNIVTVGQGESVVTYNHTLDGRVGLATLPSGYNPLNLLSQNKSDPYLEIRFADWHEIREQETTFNNNLGQGTHLELSVEYKEIAISNFEVTRDHANERYMIKVKANYLEKYTVEVINVNELEGNKTAITLTSLEEISYIPEKYFKEGSNILNVTAYNGTKTAFRTLTISHITPTLTEVSIENENGLIDNITTVTWTSKNQGKAEIYNNDKLIKSVGTVTVAVLPKGTLNVGKNKIEVRVYNVGDSNVINSIVSVSKVSTITLARILPSIEKNSFSINDTNTDNVITAAWKSTNQSRFGIYQGDRLISTGVSGQTVDIARGTLSIGSTNLKLVIYYDSGFDTVQVEEVIATVLTQNTPIIYNLEPSNLNINIDEIVNVTFATNEFCDSWELTAAGLNTKGTDARSVSFGKEVFKQGKNEMTLKIFYSPKYNNEIRTATKKVTFTGYGTPKTPIFDGNVLYSTATPQLTWESIDQVEIHLLIVEAESEEVVQEKLEFTEDKFATLETLEDDKTYIATLAVKNKYGLWSEYAKKEFQTKFNDIILPTFDLFEAETSVFITIGGIQDPNFKAISIYRKSEREDVWTEIADDCNIEDTIRDYMCPANLK</sequence>
<reference evidence="1 2" key="1">
    <citation type="journal article" date="2011" name="J. Bacteriol.">
        <title>Complete genome sequence of the cellulose-degrading bacterium Cellulosilyticum lentocellum.</title>
        <authorList>
            <consortium name="US DOE Joint Genome Institute"/>
            <person name="Miller D.A."/>
            <person name="Suen G."/>
            <person name="Bruce D."/>
            <person name="Copeland A."/>
            <person name="Cheng J.F."/>
            <person name="Detter C."/>
            <person name="Goodwin L.A."/>
            <person name="Han C.S."/>
            <person name="Hauser L.J."/>
            <person name="Land M.L."/>
            <person name="Lapidus A."/>
            <person name="Lucas S."/>
            <person name="Meincke L."/>
            <person name="Pitluck S."/>
            <person name="Tapia R."/>
            <person name="Teshima H."/>
            <person name="Woyke T."/>
            <person name="Fox B.G."/>
            <person name="Angert E.R."/>
            <person name="Currie C.R."/>
        </authorList>
    </citation>
    <scope>NUCLEOTIDE SEQUENCE [LARGE SCALE GENOMIC DNA]</scope>
    <source>
        <strain evidence="2">ATCC 49066 / DSM 5427 / NCIMB 11756 / RHM5</strain>
    </source>
</reference>
<dbReference type="STRING" id="642492.Clole_1868"/>
<evidence type="ECO:0000313" key="2">
    <source>
        <dbReference type="Proteomes" id="UP000008467"/>
    </source>
</evidence>
<dbReference type="EMBL" id="CP002582">
    <property type="protein sequence ID" value="ADZ83589.1"/>
    <property type="molecule type" value="Genomic_DNA"/>
</dbReference>